<dbReference type="GO" id="GO:0005576">
    <property type="term" value="C:extracellular region"/>
    <property type="evidence" value="ECO:0007669"/>
    <property type="project" value="InterPro"/>
</dbReference>
<evidence type="ECO:0000256" key="1">
    <source>
        <dbReference type="ARBA" id="ARBA00023157"/>
    </source>
</evidence>
<evidence type="ECO:0000256" key="2">
    <source>
        <dbReference type="SAM" id="SignalP"/>
    </source>
</evidence>
<reference evidence="3" key="2">
    <citation type="submission" date="2023-07" db="EMBL/GenBank/DDBJ databases">
        <authorList>
            <consortium name="Lawrence Berkeley National Laboratory"/>
            <person name="Haridas S."/>
            <person name="Hensen N."/>
            <person name="Bonometti L."/>
            <person name="Westerberg I."/>
            <person name="Brannstrom I.O."/>
            <person name="Guillou S."/>
            <person name="Cros-Aarteil S."/>
            <person name="Calhoun S."/>
            <person name="Kuo A."/>
            <person name="Mondo S."/>
            <person name="Pangilinan J."/>
            <person name="Riley R."/>
            <person name="LaButti K."/>
            <person name="Andreopoulos B."/>
            <person name="Lipzen A."/>
            <person name="Chen C."/>
            <person name="Yanf M."/>
            <person name="Daum C."/>
            <person name="Ng V."/>
            <person name="Clum A."/>
            <person name="Steindorff A."/>
            <person name="Ohm R."/>
            <person name="Martin F."/>
            <person name="Silar P."/>
            <person name="Natvig D."/>
            <person name="Lalanne C."/>
            <person name="Gautier V."/>
            <person name="Ament-velasquez S.L."/>
            <person name="Kruys A."/>
            <person name="Hutchinson M.I."/>
            <person name="Powell A.J."/>
            <person name="Barry K."/>
            <person name="Miller A.N."/>
            <person name="Grigoriev I.V."/>
            <person name="Debuchy R."/>
            <person name="Gladieux P."/>
            <person name="Thoren M.H."/>
            <person name="Johannesson H."/>
        </authorList>
    </citation>
    <scope>NUCLEOTIDE SEQUENCE</scope>
    <source>
        <strain evidence="3">FGSC 1904</strain>
    </source>
</reference>
<dbReference type="InterPro" id="IPR036686">
    <property type="entry name" value="Class_II_Hydrophobin_sf"/>
</dbReference>
<dbReference type="Proteomes" id="UP001281003">
    <property type="component" value="Unassembled WGS sequence"/>
</dbReference>
<proteinExistence type="predicted"/>
<name>A0AAE0PBQ6_SORBR</name>
<keyword evidence="2" id="KW-0732">Signal</keyword>
<dbReference type="Pfam" id="PF22354">
    <property type="entry name" value="Eas"/>
    <property type="match status" value="1"/>
</dbReference>
<dbReference type="Gene3D" id="3.20.120.10">
    <property type="entry name" value="Hydrophobin"/>
    <property type="match status" value="1"/>
</dbReference>
<gene>
    <name evidence="3" type="ORF">B0T20DRAFT_414933</name>
</gene>
<protein>
    <submittedName>
        <fullName evidence="3">Hydrophobin</fullName>
    </submittedName>
</protein>
<keyword evidence="1" id="KW-1015">Disulfide bond</keyword>
<feature type="signal peptide" evidence="2">
    <location>
        <begin position="1"/>
        <end position="18"/>
    </location>
</feature>
<dbReference type="EMBL" id="JAUTDP010000008">
    <property type="protein sequence ID" value="KAK3396971.1"/>
    <property type="molecule type" value="Genomic_DNA"/>
</dbReference>
<comment type="caution">
    <text evidence="3">The sequence shown here is derived from an EMBL/GenBank/DDBJ whole genome shotgun (WGS) entry which is preliminary data.</text>
</comment>
<organism evidence="3 4">
    <name type="scientific">Sordaria brevicollis</name>
    <dbReference type="NCBI Taxonomy" id="83679"/>
    <lineage>
        <taxon>Eukaryota</taxon>
        <taxon>Fungi</taxon>
        <taxon>Dikarya</taxon>
        <taxon>Ascomycota</taxon>
        <taxon>Pezizomycotina</taxon>
        <taxon>Sordariomycetes</taxon>
        <taxon>Sordariomycetidae</taxon>
        <taxon>Sordariales</taxon>
        <taxon>Sordariaceae</taxon>
        <taxon>Sordaria</taxon>
    </lineage>
</organism>
<evidence type="ECO:0000313" key="3">
    <source>
        <dbReference type="EMBL" id="KAK3396971.1"/>
    </source>
</evidence>
<accession>A0AAE0PBQ6</accession>
<feature type="chain" id="PRO_5042290085" evidence="2">
    <location>
        <begin position="19"/>
        <end position="107"/>
    </location>
</feature>
<evidence type="ECO:0000313" key="4">
    <source>
        <dbReference type="Proteomes" id="UP001281003"/>
    </source>
</evidence>
<dbReference type="CDD" id="cd23516">
    <property type="entry name" value="hydrophobin_I_eas-like"/>
    <property type="match status" value="1"/>
</dbReference>
<reference evidence="3" key="1">
    <citation type="journal article" date="2023" name="Mol. Phylogenet. Evol.">
        <title>Genome-scale phylogeny and comparative genomics of the fungal order Sordariales.</title>
        <authorList>
            <person name="Hensen N."/>
            <person name="Bonometti L."/>
            <person name="Westerberg I."/>
            <person name="Brannstrom I.O."/>
            <person name="Guillou S."/>
            <person name="Cros-Aarteil S."/>
            <person name="Calhoun S."/>
            <person name="Haridas S."/>
            <person name="Kuo A."/>
            <person name="Mondo S."/>
            <person name="Pangilinan J."/>
            <person name="Riley R."/>
            <person name="LaButti K."/>
            <person name="Andreopoulos B."/>
            <person name="Lipzen A."/>
            <person name="Chen C."/>
            <person name="Yan M."/>
            <person name="Daum C."/>
            <person name="Ng V."/>
            <person name="Clum A."/>
            <person name="Steindorff A."/>
            <person name="Ohm R.A."/>
            <person name="Martin F."/>
            <person name="Silar P."/>
            <person name="Natvig D.O."/>
            <person name="Lalanne C."/>
            <person name="Gautier V."/>
            <person name="Ament-Velasquez S.L."/>
            <person name="Kruys A."/>
            <person name="Hutchinson M.I."/>
            <person name="Powell A.J."/>
            <person name="Barry K."/>
            <person name="Miller A.N."/>
            <person name="Grigoriev I.V."/>
            <person name="Debuchy R."/>
            <person name="Gladieux P."/>
            <person name="Hiltunen Thoren M."/>
            <person name="Johannesson H."/>
        </authorList>
    </citation>
    <scope>NUCLEOTIDE SEQUENCE</scope>
    <source>
        <strain evidence="3">FGSC 1904</strain>
    </source>
</reference>
<dbReference type="AlphaFoldDB" id="A0AAE0PBQ6"/>
<sequence length="107" mass="10974">MQFSTIATFLTLAMSAAAAPAPEVVARTTVEPCVNGDYKPYCCQTTPPTGLVPILLAQVLGVNIADLLQCGVAAVGGQCSQNVKCCKGTAVNNGNSLIFIGNVQCLL</sequence>
<keyword evidence="4" id="KW-1185">Reference proteome</keyword>